<accession>A0ABS4JYN2</accession>
<evidence type="ECO:0000259" key="1">
    <source>
        <dbReference type="Pfam" id="PF07561"/>
    </source>
</evidence>
<keyword evidence="3" id="KW-1185">Reference proteome</keyword>
<name>A0ABS4JYN2_9CLOT</name>
<proteinExistence type="predicted"/>
<feature type="domain" description="DUF1540" evidence="1">
    <location>
        <begin position="7"/>
        <end position="44"/>
    </location>
</feature>
<organism evidence="2 3">
    <name type="scientific">Clostridium punense</name>
    <dbReference type="NCBI Taxonomy" id="1054297"/>
    <lineage>
        <taxon>Bacteria</taxon>
        <taxon>Bacillati</taxon>
        <taxon>Bacillota</taxon>
        <taxon>Clostridia</taxon>
        <taxon>Eubacteriales</taxon>
        <taxon>Clostridiaceae</taxon>
        <taxon>Clostridium</taxon>
    </lineage>
</organism>
<evidence type="ECO:0000313" key="3">
    <source>
        <dbReference type="Proteomes" id="UP001519308"/>
    </source>
</evidence>
<protein>
    <recommendedName>
        <fullName evidence="1">DUF1540 domain-containing protein</fullName>
    </recommendedName>
</protein>
<dbReference type="Proteomes" id="UP001519308">
    <property type="component" value="Unassembled WGS sequence"/>
</dbReference>
<dbReference type="EMBL" id="JAGGLL010000002">
    <property type="protein sequence ID" value="MBP2020645.1"/>
    <property type="molecule type" value="Genomic_DNA"/>
</dbReference>
<dbReference type="InterPro" id="IPR011437">
    <property type="entry name" value="DUF1540"/>
</dbReference>
<evidence type="ECO:0000313" key="2">
    <source>
        <dbReference type="EMBL" id="MBP2020645.1"/>
    </source>
</evidence>
<sequence length="120" mass="13027">MTNGTLTCSAQSCVHNMTGLCSANVIHVHGAGAHSSEYTNCGTFAEKGLKNTVTHMLNMNIPGEVRQLFNSTEVQMTPKIKCDAIKCRYNDNRDCHANFVQIQGPGAVTSSNTECQTFIE</sequence>
<dbReference type="RefSeq" id="WP_021285035.1">
    <property type="nucleotide sequence ID" value="NZ_JAGGLL010000002.1"/>
</dbReference>
<feature type="domain" description="DUF1540" evidence="1">
    <location>
        <begin position="80"/>
        <end position="118"/>
    </location>
</feature>
<dbReference type="Pfam" id="PF07561">
    <property type="entry name" value="DUF1540"/>
    <property type="match status" value="2"/>
</dbReference>
<gene>
    <name evidence="2" type="ORF">J2Z44_000429</name>
</gene>
<reference evidence="2 3" key="1">
    <citation type="submission" date="2021-03" db="EMBL/GenBank/DDBJ databases">
        <title>Genomic Encyclopedia of Type Strains, Phase IV (KMG-IV): sequencing the most valuable type-strain genomes for metagenomic binning, comparative biology and taxonomic classification.</title>
        <authorList>
            <person name="Goeker M."/>
        </authorList>
    </citation>
    <scope>NUCLEOTIDE SEQUENCE [LARGE SCALE GENOMIC DNA]</scope>
    <source>
        <strain evidence="2 3">DSM 28650</strain>
    </source>
</reference>
<comment type="caution">
    <text evidence="2">The sequence shown here is derived from an EMBL/GenBank/DDBJ whole genome shotgun (WGS) entry which is preliminary data.</text>
</comment>